<dbReference type="EMBL" id="WHZY01000002">
    <property type="protein sequence ID" value="NEG77699.1"/>
    <property type="molecule type" value="Genomic_DNA"/>
</dbReference>
<dbReference type="Pfam" id="PF12441">
    <property type="entry name" value="CopG_antitoxin"/>
    <property type="match status" value="1"/>
</dbReference>
<accession>A0A7K3TG85</accession>
<gene>
    <name evidence="1" type="ORF">GFD22_01590</name>
</gene>
<evidence type="ECO:0000313" key="2">
    <source>
        <dbReference type="Proteomes" id="UP000469763"/>
    </source>
</evidence>
<evidence type="ECO:0000313" key="1">
    <source>
        <dbReference type="EMBL" id="NEG77699.1"/>
    </source>
</evidence>
<name>A0A7K3TG85_9BIFI</name>
<dbReference type="OrthoDB" id="5297245at2"/>
<proteinExistence type="predicted"/>
<dbReference type="AlphaFoldDB" id="A0A7K3TG85"/>
<organism evidence="1 2">
    <name type="scientific">Bifidobacterium avesanii</name>
    <dbReference type="NCBI Taxonomy" id="1798157"/>
    <lineage>
        <taxon>Bacteria</taxon>
        <taxon>Bacillati</taxon>
        <taxon>Actinomycetota</taxon>
        <taxon>Actinomycetes</taxon>
        <taxon>Bifidobacteriales</taxon>
        <taxon>Bifidobacteriaceae</taxon>
        <taxon>Bifidobacterium</taxon>
    </lineage>
</organism>
<dbReference type="InterPro" id="IPR022148">
    <property type="entry name" value="CopG_antitoxin"/>
</dbReference>
<sequence length="72" mass="8269">MGGSTMLDNYDFSDSRPNPYVKRERKAVTMNLDATAIDYFKNLAAETGIPYQNLINLYLVQCARENKRLMFA</sequence>
<reference evidence="1 2" key="1">
    <citation type="submission" date="2019-10" db="EMBL/GenBank/DDBJ databases">
        <title>Bifidobacterium from non-human primates.</title>
        <authorList>
            <person name="Modesto M."/>
        </authorList>
    </citation>
    <scope>NUCLEOTIDE SEQUENCE [LARGE SCALE GENOMIC DNA]</scope>
    <source>
        <strain evidence="1 2">TREC</strain>
    </source>
</reference>
<comment type="caution">
    <text evidence="1">The sequence shown here is derived from an EMBL/GenBank/DDBJ whole genome shotgun (WGS) entry which is preliminary data.</text>
</comment>
<protein>
    <submittedName>
        <fullName evidence="1">Antitoxin</fullName>
    </submittedName>
</protein>
<dbReference type="Proteomes" id="UP000469763">
    <property type="component" value="Unassembled WGS sequence"/>
</dbReference>
<keyword evidence="2" id="KW-1185">Reference proteome</keyword>